<accession>A0A269ZDF7</accession>
<dbReference type="Proteomes" id="UP000216867">
    <property type="component" value="Unassembled WGS sequence"/>
</dbReference>
<sequence>MTFDPLLGWIGTAVIVAVLLAVCLIPLIRGRGPKWKWFARIGVVAVLALALARPSVTTESTTEEYETAADVYFLVDTTTSMAAEDYNGTTPRIDGVKEDMLALAEQLPGARLSIITFASTASTAMPLTTDHAAFASAVDVLTPEYSLNSNGSSITEAGDELKARMDSNEEDRPGNKTLVFYFGDGEQTAPGQPDSWTSFASRIDSGAVFGYGTTAGGKMKESQPFGSGGFPGGTDQDPWDQDSSGQDGGGLDSGSSSDDEYIRDAEGNLGISTIDEANLRQLSSDLGVPYHLRDGSAPMSSVYTAPTYDQQLVRKDGRVTVDEYYWIPLALVFAWIAVEMIFAFRQFVRLRAIMPPRRGGRRAAAPPPMSGPPLPGPPLPGGPPRPFGPPPGSGPPPRTGPPHGDPRRPMPVGAPSRPESGGRR</sequence>
<proteinExistence type="predicted"/>
<evidence type="ECO:0000256" key="1">
    <source>
        <dbReference type="SAM" id="MobiDB-lite"/>
    </source>
</evidence>
<keyword evidence="2" id="KW-0472">Membrane</keyword>
<dbReference type="RefSeq" id="WP_095376019.1">
    <property type="nucleotide sequence ID" value="NZ_NCWY01000006.1"/>
</dbReference>
<feature type="domain" description="VWFA" evidence="3">
    <location>
        <begin position="70"/>
        <end position="188"/>
    </location>
</feature>
<feature type="region of interest" description="Disordered" evidence="1">
    <location>
        <begin position="358"/>
        <end position="424"/>
    </location>
</feature>
<keyword evidence="2" id="KW-0812">Transmembrane</keyword>
<feature type="compositionally biased region" description="Low complexity" evidence="1">
    <location>
        <begin position="233"/>
        <end position="245"/>
    </location>
</feature>
<feature type="compositionally biased region" description="Pro residues" evidence="1">
    <location>
        <begin position="365"/>
        <end position="400"/>
    </location>
</feature>
<gene>
    <name evidence="4" type="ORF">B8X04_08805</name>
</gene>
<keyword evidence="2" id="KW-1133">Transmembrane helix</keyword>
<dbReference type="EMBL" id="NCWY01000006">
    <property type="protein sequence ID" value="PAK95833.1"/>
    <property type="molecule type" value="Genomic_DNA"/>
</dbReference>
<evidence type="ECO:0000259" key="3">
    <source>
        <dbReference type="PROSITE" id="PS50234"/>
    </source>
</evidence>
<reference evidence="4 5" key="1">
    <citation type="submission" date="2017-04" db="EMBL/GenBank/DDBJ databases">
        <title>Kefir bacterial isolates.</title>
        <authorList>
            <person name="Kim Y."/>
            <person name="Blasche S."/>
            <person name="Patil K.R."/>
        </authorList>
    </citation>
    <scope>NUCLEOTIDE SEQUENCE [LARGE SCALE GENOMIC DNA]</scope>
    <source>
        <strain evidence="4 5">OG2</strain>
    </source>
</reference>
<dbReference type="InterPro" id="IPR036465">
    <property type="entry name" value="vWFA_dom_sf"/>
</dbReference>
<feature type="transmembrane region" description="Helical" evidence="2">
    <location>
        <begin position="6"/>
        <end position="25"/>
    </location>
</feature>
<feature type="region of interest" description="Disordered" evidence="1">
    <location>
        <begin position="214"/>
        <end position="262"/>
    </location>
</feature>
<dbReference type="SMART" id="SM00327">
    <property type="entry name" value="VWA"/>
    <property type="match status" value="1"/>
</dbReference>
<name>A0A269ZDF7_9MICO</name>
<evidence type="ECO:0000256" key="2">
    <source>
        <dbReference type="SAM" id="Phobius"/>
    </source>
</evidence>
<dbReference type="PROSITE" id="PS50234">
    <property type="entry name" value="VWFA"/>
    <property type="match status" value="1"/>
</dbReference>
<evidence type="ECO:0000313" key="5">
    <source>
        <dbReference type="Proteomes" id="UP000216867"/>
    </source>
</evidence>
<dbReference type="AlphaFoldDB" id="A0A269ZDF7"/>
<protein>
    <submittedName>
        <fullName evidence="4">VWA domain-containing protein</fullName>
    </submittedName>
</protein>
<dbReference type="SUPFAM" id="SSF53300">
    <property type="entry name" value="vWA-like"/>
    <property type="match status" value="1"/>
</dbReference>
<dbReference type="CDD" id="cd00198">
    <property type="entry name" value="vWFA"/>
    <property type="match status" value="1"/>
</dbReference>
<evidence type="ECO:0000313" key="4">
    <source>
        <dbReference type="EMBL" id="PAK95833.1"/>
    </source>
</evidence>
<dbReference type="Gene3D" id="3.40.50.410">
    <property type="entry name" value="von Willebrand factor, type A domain"/>
    <property type="match status" value="1"/>
</dbReference>
<organism evidence="4 5">
    <name type="scientific">Brevibacterium casei</name>
    <dbReference type="NCBI Taxonomy" id="33889"/>
    <lineage>
        <taxon>Bacteria</taxon>
        <taxon>Bacillati</taxon>
        <taxon>Actinomycetota</taxon>
        <taxon>Actinomycetes</taxon>
        <taxon>Micrococcales</taxon>
        <taxon>Brevibacteriaceae</taxon>
        <taxon>Brevibacterium</taxon>
    </lineage>
</organism>
<feature type="transmembrane region" description="Helical" evidence="2">
    <location>
        <begin position="324"/>
        <end position="344"/>
    </location>
</feature>
<dbReference type="Pfam" id="PF13519">
    <property type="entry name" value="VWA_2"/>
    <property type="match status" value="1"/>
</dbReference>
<comment type="caution">
    <text evidence="4">The sequence shown here is derived from an EMBL/GenBank/DDBJ whole genome shotgun (WGS) entry which is preliminary data.</text>
</comment>
<dbReference type="InterPro" id="IPR002035">
    <property type="entry name" value="VWF_A"/>
</dbReference>